<comment type="pathway">
    <text evidence="1">Cofactor biosynthesis; adenosylcobalamin biosynthesis.</text>
</comment>
<dbReference type="Proteomes" id="UP000310597">
    <property type="component" value="Unassembled WGS sequence"/>
</dbReference>
<evidence type="ECO:0000313" key="5">
    <source>
        <dbReference type="Proteomes" id="UP000310597"/>
    </source>
</evidence>
<dbReference type="RefSeq" id="WP_136909691.1">
    <property type="nucleotide sequence ID" value="NZ_SWJZ01000142.1"/>
</dbReference>
<dbReference type="EC" id="1.3.1.106" evidence="4"/>
<dbReference type="PROSITE" id="PS51014">
    <property type="entry name" value="COBK_CBIJ"/>
    <property type="match status" value="1"/>
</dbReference>
<comment type="caution">
    <text evidence="4">The sequence shown here is derived from an EMBL/GenBank/DDBJ whole genome shotgun (WGS) entry which is preliminary data.</text>
</comment>
<evidence type="ECO:0000256" key="2">
    <source>
        <dbReference type="ARBA" id="ARBA00022573"/>
    </source>
</evidence>
<reference evidence="4 5" key="1">
    <citation type="submission" date="2019-04" db="EMBL/GenBank/DDBJ databases">
        <title>Draft Whole-Genome sequence of the purple photosynthetic bacterium Rhodobacter capsulatus SP108 with an indigenous class A beta-lactamase.</title>
        <authorList>
            <person name="Robertson S."/>
            <person name="Meyer T.E."/>
            <person name="Kyndt J.A."/>
        </authorList>
    </citation>
    <scope>NUCLEOTIDE SEQUENCE [LARGE SCALE GENOMIC DNA]</scope>
    <source>
        <strain evidence="4 5">SP108</strain>
    </source>
</reference>
<accession>A0A4U1JKT8</accession>
<dbReference type="OrthoDB" id="5183775at2"/>
<evidence type="ECO:0000256" key="1">
    <source>
        <dbReference type="ARBA" id="ARBA00004953"/>
    </source>
</evidence>
<evidence type="ECO:0000256" key="3">
    <source>
        <dbReference type="ARBA" id="ARBA00023002"/>
    </source>
</evidence>
<dbReference type="Pfam" id="PF02571">
    <property type="entry name" value="CbiJ"/>
    <property type="match status" value="1"/>
</dbReference>
<dbReference type="NCBIfam" id="NF005968">
    <property type="entry name" value="PRK08057.1-2"/>
    <property type="match status" value="1"/>
</dbReference>
<keyword evidence="3 4" id="KW-0560">Oxidoreductase</keyword>
<evidence type="ECO:0000313" key="4">
    <source>
        <dbReference type="EMBL" id="TKD13401.1"/>
    </source>
</evidence>
<dbReference type="AlphaFoldDB" id="A0A4U1JKT8"/>
<dbReference type="NCBIfam" id="TIGR00715">
    <property type="entry name" value="precor6x_red"/>
    <property type="match status" value="1"/>
</dbReference>
<dbReference type="GO" id="GO:0009236">
    <property type="term" value="P:cobalamin biosynthetic process"/>
    <property type="evidence" value="ECO:0007669"/>
    <property type="project" value="UniProtKB-UniPathway"/>
</dbReference>
<name>A0A4U1JKT8_RHOCA</name>
<dbReference type="UniPathway" id="UPA00148"/>
<gene>
    <name evidence="4" type="ORF">FBT96_19755</name>
</gene>
<dbReference type="InterPro" id="IPR003723">
    <property type="entry name" value="Precorrin-6x_reduct"/>
</dbReference>
<keyword evidence="2" id="KW-0169">Cobalamin biosynthesis</keyword>
<dbReference type="GO" id="GO:0016994">
    <property type="term" value="F:precorrin-6A reductase activity"/>
    <property type="evidence" value="ECO:0007669"/>
    <property type="project" value="InterPro"/>
</dbReference>
<dbReference type="PANTHER" id="PTHR36925:SF1">
    <property type="entry name" value="COBALT-PRECORRIN-6A REDUCTASE"/>
    <property type="match status" value="1"/>
</dbReference>
<dbReference type="EMBL" id="SWJZ01000142">
    <property type="protein sequence ID" value="TKD13401.1"/>
    <property type="molecule type" value="Genomic_DNA"/>
</dbReference>
<protein>
    <submittedName>
        <fullName evidence="4">Cobalt-precorrin-6A reductase</fullName>
        <ecNumber evidence="4">1.3.1.106</ecNumber>
    </submittedName>
</protein>
<sequence>MTRLLVLGGTTEASRLAKTLADQGFDAVFSYAGRTDAPIAQPLPTRIGGFGGVAGLVDYLTREGVTHVIDATHPFAAQMSAHAVAACAQTGVALCAFERAPWAAQPGDRWTHVADLAGAVAALPQAPARVFLAIGKQHLAGFSAAAQHHYLLRLVDPPEGPLPLPDATAVIARGPFTIQGDTELLRSEAITHIVAKNAGGAGAEAKLVAARSLGLPVILIDRPAVPARAIRATLEGVMGWLADHGATPRGV</sequence>
<organism evidence="4 5">
    <name type="scientific">Rhodobacter capsulatus</name>
    <name type="common">Rhodopseudomonas capsulata</name>
    <dbReference type="NCBI Taxonomy" id="1061"/>
    <lineage>
        <taxon>Bacteria</taxon>
        <taxon>Pseudomonadati</taxon>
        <taxon>Pseudomonadota</taxon>
        <taxon>Alphaproteobacteria</taxon>
        <taxon>Rhodobacterales</taxon>
        <taxon>Rhodobacter group</taxon>
        <taxon>Rhodobacter</taxon>
    </lineage>
</organism>
<dbReference type="PANTHER" id="PTHR36925">
    <property type="entry name" value="COBALT-PRECORRIN-6A REDUCTASE"/>
    <property type="match status" value="1"/>
</dbReference>
<proteinExistence type="predicted"/>